<dbReference type="AlphaFoldDB" id="V7AIU1"/>
<organism evidence="1 2">
    <name type="scientific">Phaseolus vulgaris</name>
    <name type="common">Kidney bean</name>
    <name type="synonym">French bean</name>
    <dbReference type="NCBI Taxonomy" id="3885"/>
    <lineage>
        <taxon>Eukaryota</taxon>
        <taxon>Viridiplantae</taxon>
        <taxon>Streptophyta</taxon>
        <taxon>Embryophyta</taxon>
        <taxon>Tracheophyta</taxon>
        <taxon>Spermatophyta</taxon>
        <taxon>Magnoliopsida</taxon>
        <taxon>eudicotyledons</taxon>
        <taxon>Gunneridae</taxon>
        <taxon>Pentapetalae</taxon>
        <taxon>rosids</taxon>
        <taxon>fabids</taxon>
        <taxon>Fabales</taxon>
        <taxon>Fabaceae</taxon>
        <taxon>Papilionoideae</taxon>
        <taxon>50 kb inversion clade</taxon>
        <taxon>NPAAA clade</taxon>
        <taxon>indigoferoid/millettioid clade</taxon>
        <taxon>Phaseoleae</taxon>
        <taxon>Phaseolus</taxon>
    </lineage>
</organism>
<evidence type="ECO:0000313" key="2">
    <source>
        <dbReference type="Proteomes" id="UP000000226"/>
    </source>
</evidence>
<protein>
    <submittedName>
        <fullName evidence="1">Uncharacterized protein</fullName>
    </submittedName>
</protein>
<dbReference type="SUPFAM" id="SSF64484">
    <property type="entry name" value="beta and beta-prime subunits of DNA dependent RNA-polymerase"/>
    <property type="match status" value="1"/>
</dbReference>
<dbReference type="EMBL" id="CM002298">
    <property type="protein sequence ID" value="ESW04773.1"/>
    <property type="molecule type" value="Genomic_DNA"/>
</dbReference>
<dbReference type="Proteomes" id="UP000000226">
    <property type="component" value="Chromosome 11"/>
</dbReference>
<dbReference type="Gramene" id="ESW04773">
    <property type="protein sequence ID" value="ESW04773"/>
    <property type="gene ID" value="PHAVU_011G124400g"/>
</dbReference>
<accession>V7AIU1</accession>
<dbReference type="Gene3D" id="2.40.40.20">
    <property type="match status" value="1"/>
</dbReference>
<feature type="non-terminal residue" evidence="1">
    <location>
        <position position="1"/>
    </location>
</feature>
<dbReference type="SMR" id="V7AIU1"/>
<dbReference type="STRING" id="3885.V7AIU1"/>
<dbReference type="OrthoDB" id="1862828at2759"/>
<reference evidence="2" key="1">
    <citation type="journal article" date="2014" name="Nat. Genet.">
        <title>A reference genome for common bean and genome-wide analysis of dual domestications.</title>
        <authorList>
            <person name="Schmutz J."/>
            <person name="McClean P.E."/>
            <person name="Mamidi S."/>
            <person name="Wu G.A."/>
            <person name="Cannon S.B."/>
            <person name="Grimwood J."/>
            <person name="Jenkins J."/>
            <person name="Shu S."/>
            <person name="Song Q."/>
            <person name="Chavarro C."/>
            <person name="Torres-Torres M."/>
            <person name="Geffroy V."/>
            <person name="Moghaddam S.M."/>
            <person name="Gao D."/>
            <person name="Abernathy B."/>
            <person name="Barry K."/>
            <person name="Blair M."/>
            <person name="Brick M.A."/>
            <person name="Chovatia M."/>
            <person name="Gepts P."/>
            <person name="Goodstein D.M."/>
            <person name="Gonzales M."/>
            <person name="Hellsten U."/>
            <person name="Hyten D.L."/>
            <person name="Jia G."/>
            <person name="Kelly J.D."/>
            <person name="Kudrna D."/>
            <person name="Lee R."/>
            <person name="Richard M.M."/>
            <person name="Miklas P.N."/>
            <person name="Osorno J.M."/>
            <person name="Rodrigues J."/>
            <person name="Thareau V."/>
            <person name="Urrea C.A."/>
            <person name="Wang M."/>
            <person name="Yu Y."/>
            <person name="Zhang M."/>
            <person name="Wing R.A."/>
            <person name="Cregan P.B."/>
            <person name="Rokhsar D.S."/>
            <person name="Jackson S.A."/>
        </authorList>
    </citation>
    <scope>NUCLEOTIDE SEQUENCE [LARGE SCALE GENOMIC DNA]</scope>
    <source>
        <strain evidence="2">cv. G19833</strain>
    </source>
</reference>
<evidence type="ECO:0000313" key="1">
    <source>
        <dbReference type="EMBL" id="ESW04773.1"/>
    </source>
</evidence>
<gene>
    <name evidence="1" type="ORF">PHAVU_011G124400g</name>
</gene>
<proteinExistence type="predicted"/>
<name>V7AIU1_PHAVU</name>
<sequence>WFNFLWLLNGPGFEFHQLQFLFCGANDIIESKEGRFRETLLGKRVDYSGCCVIIVGPSLSLHRCGLTFLIRGLIRKHSDSNIGIAKSKIRQKEPIV</sequence>
<keyword evidence="2" id="KW-1185">Reference proteome</keyword>